<comment type="caution">
    <text evidence="2">The sequence shown here is derived from an EMBL/GenBank/DDBJ whole genome shotgun (WGS) entry which is preliminary data.</text>
</comment>
<proteinExistence type="predicted"/>
<evidence type="ECO:0000313" key="3">
    <source>
        <dbReference type="Proteomes" id="UP001210261"/>
    </source>
</evidence>
<keyword evidence="3" id="KW-1185">Reference proteome</keyword>
<organism evidence="2 3">
    <name type="scientific">Helicobacter ibis</name>
    <dbReference type="NCBI Taxonomy" id="2962633"/>
    <lineage>
        <taxon>Bacteria</taxon>
        <taxon>Pseudomonadati</taxon>
        <taxon>Campylobacterota</taxon>
        <taxon>Epsilonproteobacteria</taxon>
        <taxon>Campylobacterales</taxon>
        <taxon>Helicobacteraceae</taxon>
        <taxon>Helicobacter</taxon>
    </lineage>
</organism>
<dbReference type="Proteomes" id="UP001210261">
    <property type="component" value="Unassembled WGS sequence"/>
</dbReference>
<dbReference type="Pfam" id="PF00583">
    <property type="entry name" value="Acetyltransf_1"/>
    <property type="match status" value="1"/>
</dbReference>
<reference evidence="2 3" key="1">
    <citation type="submission" date="2023-01" db="EMBL/GenBank/DDBJ databases">
        <title>Description of Helicobacter ibis sp. nov. isolated from faecal droppings of black-faced ibis (Theristicus melanopis).</title>
        <authorList>
            <person name="Lopez-Cantillo M."/>
            <person name="Vidal-Veuthey B."/>
            <person name="Mella A."/>
            <person name="De La Haba R."/>
            <person name="Collado L."/>
        </authorList>
    </citation>
    <scope>NUCLEOTIDE SEQUENCE [LARGE SCALE GENOMIC DNA]</scope>
    <source>
        <strain evidence="2 3">A82</strain>
    </source>
</reference>
<dbReference type="Gene3D" id="3.40.630.30">
    <property type="match status" value="1"/>
</dbReference>
<evidence type="ECO:0000259" key="1">
    <source>
        <dbReference type="PROSITE" id="PS51186"/>
    </source>
</evidence>
<feature type="domain" description="N-acetyltransferase" evidence="1">
    <location>
        <begin position="1"/>
        <end position="152"/>
    </location>
</feature>
<dbReference type="InterPro" id="IPR016181">
    <property type="entry name" value="Acyl_CoA_acyltransferase"/>
</dbReference>
<gene>
    <name evidence="2" type="ORF">PF021_03070</name>
</gene>
<name>A0ABT4VD87_9HELI</name>
<accession>A0ABT4VD87</accession>
<dbReference type="InterPro" id="IPR000182">
    <property type="entry name" value="GNAT_dom"/>
</dbReference>
<dbReference type="SUPFAM" id="SSF55729">
    <property type="entry name" value="Acyl-CoA N-acyltransferases (Nat)"/>
    <property type="match status" value="1"/>
</dbReference>
<sequence length="154" mass="18120">MQCKNFDKANLDECVSLYIDVFSKELWCEQNCPKKIKEYFLMLLEMNTFLGFMLVKDSQIIGVCVGYIKPYTFDDKVAKEYAIEQFFIAYKYQNKGHGKQFLESIKTQLKTQYTDINAMILNTQRKYPAFRFYKCCGFEALDEYAILACDIKAD</sequence>
<dbReference type="EMBL" id="JAQHXR010000001">
    <property type="protein sequence ID" value="MDA3968653.1"/>
    <property type="molecule type" value="Genomic_DNA"/>
</dbReference>
<evidence type="ECO:0000313" key="2">
    <source>
        <dbReference type="EMBL" id="MDA3968653.1"/>
    </source>
</evidence>
<dbReference type="RefSeq" id="WP_271020930.1">
    <property type="nucleotide sequence ID" value="NZ_JAQHXR010000001.1"/>
</dbReference>
<protein>
    <submittedName>
        <fullName evidence="2">GNAT family N-acetyltransferase</fullName>
    </submittedName>
</protein>
<dbReference type="CDD" id="cd04301">
    <property type="entry name" value="NAT_SF"/>
    <property type="match status" value="1"/>
</dbReference>
<dbReference type="PROSITE" id="PS51186">
    <property type="entry name" value="GNAT"/>
    <property type="match status" value="1"/>
</dbReference>